<keyword evidence="2" id="KW-1185">Reference proteome</keyword>
<evidence type="ECO:0000313" key="2">
    <source>
        <dbReference type="Proteomes" id="UP001159363"/>
    </source>
</evidence>
<evidence type="ECO:0000313" key="1">
    <source>
        <dbReference type="EMBL" id="KAJ8891158.1"/>
    </source>
</evidence>
<name>A0ABQ9I5C2_9NEOP</name>
<reference evidence="1 2" key="1">
    <citation type="submission" date="2023-02" db="EMBL/GenBank/DDBJ databases">
        <title>LHISI_Scaffold_Assembly.</title>
        <authorList>
            <person name="Stuart O.P."/>
            <person name="Cleave R."/>
            <person name="Magrath M.J.L."/>
            <person name="Mikheyev A.S."/>
        </authorList>
    </citation>
    <scope>NUCLEOTIDE SEQUENCE [LARGE SCALE GENOMIC DNA]</scope>
    <source>
        <strain evidence="1">Daus_M_001</strain>
        <tissue evidence="1">Leg muscle</tissue>
    </source>
</reference>
<protein>
    <submittedName>
        <fullName evidence="1">Uncharacterized protein</fullName>
    </submittedName>
</protein>
<comment type="caution">
    <text evidence="1">The sequence shown here is derived from an EMBL/GenBank/DDBJ whole genome shotgun (WGS) entry which is preliminary data.</text>
</comment>
<gene>
    <name evidence="1" type="ORF">PR048_010673</name>
</gene>
<proteinExistence type="predicted"/>
<accession>A0ABQ9I5C2</accession>
<sequence length="349" mass="38788">MLPSRVASPGGSLPDFRKWESCRVMPLVAGFLGVLPFPRICIPALLHSHLISPSSALNTSLRAVQISQLNLRRRQGFYTSFAHVTTPFANQRLVTDSLAASTANTEIFAACGSQSANQRMVVPDDAAGRWVFSGISSFLSPFIPALLHTYLGSPSSAIKTSILARKHLANPITARCGATANEHAAEPPVCRGLRSLAYRSLNSRNFPIPNNYGHWDKIDVKHVYTEVDLAIGSQFITHALDDSEAIAYLQGNKYRVPYCQARLYSLMQKYADLNCTLVFCCRSRRRQLDTVLQEVSNSIGDLGLEPTSHHVMTSPNRHVVPRRKRLITSFDVSPFLQFTDDSRYRNKAR</sequence>
<dbReference type="EMBL" id="JARBHB010000003">
    <property type="protein sequence ID" value="KAJ8891158.1"/>
    <property type="molecule type" value="Genomic_DNA"/>
</dbReference>
<dbReference type="Proteomes" id="UP001159363">
    <property type="component" value="Chromosome 3"/>
</dbReference>
<organism evidence="1 2">
    <name type="scientific">Dryococelus australis</name>
    <dbReference type="NCBI Taxonomy" id="614101"/>
    <lineage>
        <taxon>Eukaryota</taxon>
        <taxon>Metazoa</taxon>
        <taxon>Ecdysozoa</taxon>
        <taxon>Arthropoda</taxon>
        <taxon>Hexapoda</taxon>
        <taxon>Insecta</taxon>
        <taxon>Pterygota</taxon>
        <taxon>Neoptera</taxon>
        <taxon>Polyneoptera</taxon>
        <taxon>Phasmatodea</taxon>
        <taxon>Verophasmatodea</taxon>
        <taxon>Anareolatae</taxon>
        <taxon>Phasmatidae</taxon>
        <taxon>Eurycanthinae</taxon>
        <taxon>Dryococelus</taxon>
    </lineage>
</organism>